<keyword evidence="2" id="KW-0489">Methyltransferase</keyword>
<sequence>MQSDQHDFGTGIARTGKVNEGPVICLGMTFENDEARRAHFTEELRKKLRDPEFRKIEGFPIGRDEDILNLSDPPYYTACPNPWIADFIAEWEAQKPEQPEGPHYHREPFAADVSEGKRDPLYEHYSYHTKVPHLAIARYIEHFTDKGDIVLDGFSGSGMTGLAGKVLDQQPSASFQNKGGRNVILSDLSTYASFIGYNYSNHRCDHAFFKEVEEIERDLSWMYKTKDENGKERTVNYFVWSDVFTCSNCGDDVIFFDRFVDQTTGEVVDESSCNSCGSKITKRSLSPKRTTIFDNVINEAVEVLKQVPVLITYFIGKKQHEKRPDSDDLSLIEKINSMKIDSWVPIQKLREGDNTIQPIKSHGISYSHMFFTKRNLICISRLWEAASAKNMLFWMFEILGGFRVWSKRSIFLTKAWKQGGTGAFKPSTSGILYVPSISGERNVLASFKERIKKGIIFSRALPKSKTTVISSTGSSSDFSLIPDNSIDYIFVDPPFGGNIMYSELNLVFEPWIGVITQNKPEAICNKSESKDVLFYTEIMVRCFSEFNRVLKPGRWMTVEFHNSKNAIWNSIQEALLRSGFVIADVRTLDKKQGTFKQYTNANTVKQDLVISAYSPSSDLEQRFSTKSGTEDGVWDFVRNHLKQLPVFVGKGGIAEAIVERQNYLLFDRMVAYHVQHGVSVPISSSEFYAGLTQRFSERDEMYFLAEQVAEYDKGRISCKEMMQTSLFVRDESSAIQWLRKTLKNFPHTYQEIHPLFTKETQRSWSKNELSLELSTLLEQNFLRYDGKGPVPEQIHAYLSTNWKELRNLPKNDPTLVAKARDRWYLPDPNKSGDLEKLREKALLREFEEYKGAKKKLKVFRLEAVRAGFKKAWQERDYAVIVAVASNIPNNVLEEDSKLLMWYDQAVTRMGGE</sequence>
<evidence type="ECO:0000313" key="6">
    <source>
        <dbReference type="Proteomes" id="UP001180616"/>
    </source>
</evidence>
<dbReference type="Proteomes" id="UP001180616">
    <property type="component" value="Chromosome"/>
</dbReference>
<proteinExistence type="inferred from homology"/>
<organism evidence="5 6">
    <name type="scientific">Nitratidesulfovibrio liaohensis</name>
    <dbReference type="NCBI Taxonomy" id="2604158"/>
    <lineage>
        <taxon>Bacteria</taxon>
        <taxon>Pseudomonadati</taxon>
        <taxon>Thermodesulfobacteriota</taxon>
        <taxon>Desulfovibrionia</taxon>
        <taxon>Desulfovibrionales</taxon>
        <taxon>Desulfovibrionaceae</taxon>
        <taxon>Nitratidesulfovibrio</taxon>
    </lineage>
</organism>
<protein>
    <submittedName>
        <fullName evidence="5">Site-specific DNA-methyltransferase</fullName>
    </submittedName>
</protein>
<reference evidence="5" key="1">
    <citation type="submission" date="2023-09" db="EMBL/GenBank/DDBJ databases">
        <authorList>
            <consortium name="CW5 consortium"/>
            <person name="Lu C.-W."/>
        </authorList>
    </citation>
    <scope>NUCLEOTIDE SEQUENCE</scope>
    <source>
        <strain evidence="5">KPS</strain>
    </source>
</reference>
<dbReference type="PROSITE" id="PS00092">
    <property type="entry name" value="N6_MTASE"/>
    <property type="match status" value="1"/>
</dbReference>
<comment type="similarity">
    <text evidence="1">Belongs to the N(4)/N(6)-methyltransferase family.</text>
</comment>
<evidence type="ECO:0000256" key="3">
    <source>
        <dbReference type="ARBA" id="ARBA00022679"/>
    </source>
</evidence>
<evidence type="ECO:0000259" key="4">
    <source>
        <dbReference type="Pfam" id="PF01555"/>
    </source>
</evidence>
<dbReference type="RefSeq" id="WP_309542790.1">
    <property type="nucleotide sequence ID" value="NZ_CP133659.1"/>
</dbReference>
<dbReference type="SUPFAM" id="SSF53335">
    <property type="entry name" value="S-adenosyl-L-methionine-dependent methyltransferases"/>
    <property type="match status" value="2"/>
</dbReference>
<keyword evidence="3" id="KW-0808">Transferase</keyword>
<evidence type="ECO:0000256" key="2">
    <source>
        <dbReference type="ARBA" id="ARBA00022603"/>
    </source>
</evidence>
<accession>A0ABY9R6V4</accession>
<dbReference type="Gene3D" id="3.40.50.150">
    <property type="entry name" value="Vaccinia Virus protein VP39"/>
    <property type="match status" value="2"/>
</dbReference>
<dbReference type="EMBL" id="CP133659">
    <property type="protein sequence ID" value="WMW66937.1"/>
    <property type="molecule type" value="Genomic_DNA"/>
</dbReference>
<keyword evidence="6" id="KW-1185">Reference proteome</keyword>
<feature type="domain" description="DNA methylase N-4/N-6" evidence="4">
    <location>
        <begin position="119"/>
        <end position="207"/>
    </location>
</feature>
<gene>
    <name evidence="5" type="ORF">KPS_001568</name>
</gene>
<evidence type="ECO:0000256" key="1">
    <source>
        <dbReference type="ARBA" id="ARBA00006594"/>
    </source>
</evidence>
<dbReference type="InterPro" id="IPR002052">
    <property type="entry name" value="DNA_methylase_N6_adenine_CS"/>
</dbReference>
<dbReference type="InterPro" id="IPR029063">
    <property type="entry name" value="SAM-dependent_MTases_sf"/>
</dbReference>
<evidence type="ECO:0000313" key="5">
    <source>
        <dbReference type="EMBL" id="WMW66937.1"/>
    </source>
</evidence>
<dbReference type="InterPro" id="IPR002941">
    <property type="entry name" value="DNA_methylase_N4/N6"/>
</dbReference>
<dbReference type="Pfam" id="PF01555">
    <property type="entry name" value="N6_N4_Mtase"/>
    <property type="match status" value="1"/>
</dbReference>
<name>A0ABY9R6V4_9BACT</name>